<proteinExistence type="predicted"/>
<dbReference type="InterPro" id="IPR006175">
    <property type="entry name" value="YjgF/YER057c/UK114"/>
</dbReference>
<keyword evidence="2" id="KW-1185">Reference proteome</keyword>
<sequence>MSPSRILVSSGTAFEATVGYSRAVRVGPLIAVSGTTAAVPSDDIGAQARDVLRRIEIALGETGATLADVVRTRIFVTDIGRWREVAAVHAEIFGRIRPAATMVEVAALILPGLLVEIEVDA</sequence>
<dbReference type="Gene3D" id="3.30.1330.40">
    <property type="entry name" value="RutC-like"/>
    <property type="match status" value="1"/>
</dbReference>
<dbReference type="InterPro" id="IPR035959">
    <property type="entry name" value="RutC-like_sf"/>
</dbReference>
<organism evidence="1 2">
    <name type="scientific">Candidatus Mycobacterium wuenschmannii</name>
    <dbReference type="NCBI Taxonomy" id="3027808"/>
    <lineage>
        <taxon>Bacteria</taxon>
        <taxon>Bacillati</taxon>
        <taxon>Actinomycetota</taxon>
        <taxon>Actinomycetes</taxon>
        <taxon>Mycobacteriales</taxon>
        <taxon>Mycobacteriaceae</taxon>
        <taxon>Mycobacterium</taxon>
    </lineage>
</organism>
<gene>
    <name evidence="1" type="ORF">PT015_02715</name>
</gene>
<protein>
    <submittedName>
        <fullName evidence="1">RidA family protein</fullName>
    </submittedName>
</protein>
<dbReference type="SUPFAM" id="SSF55298">
    <property type="entry name" value="YjgF-like"/>
    <property type="match status" value="1"/>
</dbReference>
<dbReference type="CDD" id="cd06154">
    <property type="entry name" value="YjgF_YER057c_UK114_like_6"/>
    <property type="match status" value="1"/>
</dbReference>
<dbReference type="PANTHER" id="PTHR43857:SF1">
    <property type="entry name" value="YJGH FAMILY PROTEIN"/>
    <property type="match status" value="1"/>
</dbReference>
<name>A0ABY8VZP3_9MYCO</name>
<dbReference type="EMBL" id="CP126981">
    <property type="protein sequence ID" value="WIM88435.1"/>
    <property type="molecule type" value="Genomic_DNA"/>
</dbReference>
<dbReference type="RefSeq" id="WP_285188618.1">
    <property type="nucleotide sequence ID" value="NZ_CP126981.1"/>
</dbReference>
<dbReference type="Pfam" id="PF01042">
    <property type="entry name" value="Ribonuc_L-PSP"/>
    <property type="match status" value="1"/>
</dbReference>
<evidence type="ECO:0000313" key="2">
    <source>
        <dbReference type="Proteomes" id="UP001236585"/>
    </source>
</evidence>
<accession>A0ABY8VZP3</accession>
<dbReference type="Proteomes" id="UP001236585">
    <property type="component" value="Chromosome"/>
</dbReference>
<reference evidence="1 2" key="1">
    <citation type="journal article" date="2023" name="Microbiol. Resour. Announc.">
        <title>Complete Genome Sequence of Mycobacterium wuenschmanii, a novel Nontuberculous Mycobacterium Isolated from a captive population of Amazon Milk Frogs.</title>
        <authorList>
            <person name="Hicks J."/>
            <person name="Zeineldin M."/>
            <person name="Ward H."/>
            <person name="Wuenschmann A."/>
            <person name="Camp P."/>
            <person name="Farrell D."/>
            <person name="Lehman K."/>
            <person name="Thacker T."/>
            <person name="Cuthbert E."/>
        </authorList>
    </citation>
    <scope>NUCLEOTIDE SEQUENCE [LARGE SCALE GENOMIC DNA]</scope>
    <source>
        <strain evidence="1 2">Wuenschmanii</strain>
    </source>
</reference>
<dbReference type="PANTHER" id="PTHR43857">
    <property type="entry name" value="BLR7761 PROTEIN"/>
    <property type="match status" value="1"/>
</dbReference>
<evidence type="ECO:0000313" key="1">
    <source>
        <dbReference type="EMBL" id="WIM88435.1"/>
    </source>
</evidence>